<evidence type="ECO:0000313" key="1">
    <source>
        <dbReference type="EMBL" id="GGD65399.1"/>
    </source>
</evidence>
<reference evidence="2" key="1">
    <citation type="journal article" date="2019" name="Int. J. Syst. Evol. Microbiol.">
        <title>The Global Catalogue of Microorganisms (GCM) 10K type strain sequencing project: providing services to taxonomists for standard genome sequencing and annotation.</title>
        <authorList>
            <consortium name="The Broad Institute Genomics Platform"/>
            <consortium name="The Broad Institute Genome Sequencing Center for Infectious Disease"/>
            <person name="Wu L."/>
            <person name="Ma J."/>
        </authorList>
    </citation>
    <scope>NUCLEOTIDE SEQUENCE [LARGE SCALE GENOMIC DNA]</scope>
    <source>
        <strain evidence="2">CCM 7640</strain>
    </source>
</reference>
<keyword evidence="2" id="KW-1185">Reference proteome</keyword>
<protein>
    <submittedName>
        <fullName evidence="1">Uncharacterized protein</fullName>
    </submittedName>
</protein>
<accession>A0ABQ1RBY9</accession>
<organism evidence="1 2">
    <name type="scientific">Microbacterium murale</name>
    <dbReference type="NCBI Taxonomy" id="1081040"/>
    <lineage>
        <taxon>Bacteria</taxon>
        <taxon>Bacillati</taxon>
        <taxon>Actinomycetota</taxon>
        <taxon>Actinomycetes</taxon>
        <taxon>Micrococcales</taxon>
        <taxon>Microbacteriaceae</taxon>
        <taxon>Microbacterium</taxon>
    </lineage>
</organism>
<comment type="caution">
    <text evidence="1">The sequence shown here is derived from an EMBL/GenBank/DDBJ whole genome shotgun (WGS) entry which is preliminary data.</text>
</comment>
<name>A0ABQ1RBY9_9MICO</name>
<dbReference type="EMBL" id="BMCM01000001">
    <property type="protein sequence ID" value="GGD65399.1"/>
    <property type="molecule type" value="Genomic_DNA"/>
</dbReference>
<gene>
    <name evidence="1" type="ORF">GCM10007269_05780</name>
</gene>
<sequence length="149" mass="16360">MTEAARADESGLAAVRVVKAKRSGIRHPSVLSIVHDEQLCRGREGVRDGVIVRDRDGRRLTQPCIEESLEPGMRLVVELEHRAELVQEGCGARSCGDHGHRPDRRVITRERQSREATEAVSDHRVETAVAARQFGAHVEPVGDVSASTV</sequence>
<proteinExistence type="predicted"/>
<dbReference type="Proteomes" id="UP000629365">
    <property type="component" value="Unassembled WGS sequence"/>
</dbReference>
<evidence type="ECO:0000313" key="2">
    <source>
        <dbReference type="Proteomes" id="UP000629365"/>
    </source>
</evidence>